<feature type="compositionally biased region" description="Basic and acidic residues" evidence="1">
    <location>
        <begin position="328"/>
        <end position="348"/>
    </location>
</feature>
<feature type="compositionally biased region" description="Basic and acidic residues" evidence="1">
    <location>
        <begin position="293"/>
        <end position="305"/>
    </location>
</feature>
<proteinExistence type="predicted"/>
<feature type="compositionally biased region" description="Basic and acidic residues" evidence="1">
    <location>
        <begin position="137"/>
        <end position="151"/>
    </location>
</feature>
<gene>
    <name evidence="2" type="ORF">CAT723_05520</name>
</gene>
<feature type="compositionally biased region" description="Acidic residues" evidence="1">
    <location>
        <begin position="378"/>
        <end position="388"/>
    </location>
</feature>
<feature type="region of interest" description="Disordered" evidence="1">
    <location>
        <begin position="90"/>
        <end position="115"/>
    </location>
</feature>
<dbReference type="RefSeq" id="WP_236163604.1">
    <property type="nucleotide sequence ID" value="NZ_BQKK01000001.1"/>
</dbReference>
<feature type="compositionally biased region" description="Polar residues" evidence="1">
    <location>
        <begin position="311"/>
        <end position="320"/>
    </location>
</feature>
<feature type="compositionally biased region" description="Acidic residues" evidence="1">
    <location>
        <begin position="203"/>
        <end position="214"/>
    </location>
</feature>
<protein>
    <submittedName>
        <fullName evidence="2">Uncharacterized protein</fullName>
    </submittedName>
</protein>
<evidence type="ECO:0000313" key="3">
    <source>
        <dbReference type="Proteomes" id="UP001054925"/>
    </source>
</evidence>
<feature type="region of interest" description="Disordered" evidence="1">
    <location>
        <begin position="135"/>
        <end position="167"/>
    </location>
</feature>
<feature type="compositionally biased region" description="Basic and acidic residues" evidence="1">
    <location>
        <begin position="389"/>
        <end position="407"/>
    </location>
</feature>
<accession>A0AAV5G1P3</accession>
<evidence type="ECO:0000256" key="1">
    <source>
        <dbReference type="SAM" id="MobiDB-lite"/>
    </source>
</evidence>
<name>A0AAV5G1P3_CORAM</name>
<feature type="compositionally biased region" description="Basic and acidic residues" evidence="1">
    <location>
        <begin position="215"/>
        <end position="243"/>
    </location>
</feature>
<feature type="compositionally biased region" description="Acidic residues" evidence="1">
    <location>
        <begin position="359"/>
        <end position="368"/>
    </location>
</feature>
<comment type="caution">
    <text evidence="2">The sequence shown here is derived from an EMBL/GenBank/DDBJ whole genome shotgun (WGS) entry which is preliminary data.</text>
</comment>
<feature type="compositionally biased region" description="Gly residues" evidence="1">
    <location>
        <begin position="152"/>
        <end position="166"/>
    </location>
</feature>
<evidence type="ECO:0000313" key="2">
    <source>
        <dbReference type="EMBL" id="GJN42073.1"/>
    </source>
</evidence>
<dbReference type="Proteomes" id="UP001054925">
    <property type="component" value="Unassembled WGS sequence"/>
</dbReference>
<sequence length="407" mass="44993">MALIISIELNNATFEDLATLVSTAGAAGADDSTTIEIDNDAQVLRVIIDNPIAPDIDTTDPTMFTFFGHDGDDIDDIDDYEGFDDFDPSFEDPRGFEDFEEPDYNGGSRRSAPGSFDISGAINDFIENIADELPFGNRRDRNRDRGRDRGRGFGPRGPGSGFGGYNPNGFPPADYLYGLAEDYFRDFGYRGKTGRDNPPRDNFDDDPLQDDFYTDDPRDDGRRDEGRGGERGDARDGEREQGKQRPNNPFDNPFMPPFGQSNAPRSNPGNDFGELRHAGESFFKGLSDFINDQVDRRSEGGDGQRKRGTRSGRNSNNGYGSFTDPAQDDEHPEGTSRDDHETEEKLGAFEDFPGFNYLDDIDDLDDSNSTDTAGGNDSSEEDGEYSPGDEDRKDGTNGKDDDSKDDN</sequence>
<feature type="region of interest" description="Disordered" evidence="1">
    <location>
        <begin position="187"/>
        <end position="407"/>
    </location>
</feature>
<dbReference type="EMBL" id="BQKK01000001">
    <property type="protein sequence ID" value="GJN42073.1"/>
    <property type="molecule type" value="Genomic_DNA"/>
</dbReference>
<feature type="compositionally biased region" description="Polar residues" evidence="1">
    <location>
        <begin position="259"/>
        <end position="269"/>
    </location>
</feature>
<reference evidence="2" key="1">
    <citation type="submission" date="2021-12" db="EMBL/GenBank/DDBJ databases">
        <title>Draft genome sequence of Corynebacterium ammoniagenes strain T-723.</title>
        <authorList>
            <person name="Matsuzawa M."/>
            <person name="Hiratani M."/>
            <person name="Abe I."/>
            <person name="Tsuji Y."/>
            <person name="Nakamura J."/>
        </authorList>
    </citation>
    <scope>NUCLEOTIDE SEQUENCE</scope>
    <source>
        <strain evidence="2">T-723</strain>
    </source>
</reference>
<dbReference type="AlphaFoldDB" id="A0AAV5G1P3"/>
<feature type="compositionally biased region" description="Basic and acidic residues" evidence="1">
    <location>
        <begin position="187"/>
        <end position="202"/>
    </location>
</feature>
<organism evidence="2 3">
    <name type="scientific">Corynebacterium ammoniagenes</name>
    <name type="common">Brevibacterium ammoniagenes</name>
    <dbReference type="NCBI Taxonomy" id="1697"/>
    <lineage>
        <taxon>Bacteria</taxon>
        <taxon>Bacillati</taxon>
        <taxon>Actinomycetota</taxon>
        <taxon>Actinomycetes</taxon>
        <taxon>Mycobacteriales</taxon>
        <taxon>Corynebacteriaceae</taxon>
        <taxon>Corynebacterium</taxon>
    </lineage>
</organism>